<dbReference type="SMART" id="SM01400">
    <property type="entry name" value="Pribosyltran_N"/>
    <property type="match status" value="1"/>
</dbReference>
<dbReference type="CDD" id="cd06223">
    <property type="entry name" value="PRTases_typeI"/>
    <property type="match status" value="1"/>
</dbReference>
<dbReference type="PANTHER" id="PTHR10210">
    <property type="entry name" value="RIBOSE-PHOSPHATE DIPHOSPHOKINASE FAMILY MEMBER"/>
    <property type="match status" value="1"/>
</dbReference>
<dbReference type="GO" id="GO:0005737">
    <property type="term" value="C:cytoplasm"/>
    <property type="evidence" value="ECO:0007669"/>
    <property type="project" value="TreeGrafter"/>
</dbReference>
<dbReference type="InterPro" id="IPR029057">
    <property type="entry name" value="PRTase-like"/>
</dbReference>
<evidence type="ECO:0000256" key="8">
    <source>
        <dbReference type="ARBA" id="ARBA00022842"/>
    </source>
</evidence>
<keyword evidence="2" id="KW-0808">Transferase</keyword>
<keyword evidence="6" id="KW-0418">Kinase</keyword>
<dbReference type="NCBIfam" id="TIGR01251">
    <property type="entry name" value="ribP_PPkin"/>
    <property type="match status" value="1"/>
</dbReference>
<dbReference type="GO" id="GO:0006164">
    <property type="term" value="P:purine nucleotide biosynthetic process"/>
    <property type="evidence" value="ECO:0007669"/>
    <property type="project" value="TreeGrafter"/>
</dbReference>
<sequence>MSVGVVAGTAHRALADAVAAALGTAPVACELERFPDGELRPDVGQVQGEDVYVVQPTGPAVNEHLIELLLLLDACHRGGADRLTAVVPYFGYARQDRRTRAGQPVGARVVTEALEAAGADRLVVVDPHTAALEAMCGMPVEMLTAVPAIAAVLAEETPGTAVVVSPDFGAVKLAEHYACLLRRPVAVVRKTRESGTRVQAEELVGDVAGRPTVIVDDMISTGATVEAAVRVLLSCGAAPDITVAATHGLLAGDARDRLAQLPLRRVLVTDTLATGQTQALPLQVRSVAPLLADAINRLHNSEPLDALLMRS</sequence>
<dbReference type="AlphaFoldDB" id="A0A918FYY3"/>
<dbReference type="Gene3D" id="3.40.50.2020">
    <property type="match status" value="2"/>
</dbReference>
<dbReference type="InterPro" id="IPR029099">
    <property type="entry name" value="Pribosyltran_N"/>
</dbReference>
<evidence type="ECO:0000313" key="11">
    <source>
        <dbReference type="EMBL" id="GGS02745.1"/>
    </source>
</evidence>
<evidence type="ECO:0000256" key="3">
    <source>
        <dbReference type="ARBA" id="ARBA00022723"/>
    </source>
</evidence>
<keyword evidence="8" id="KW-0460">Magnesium</keyword>
<dbReference type="GO" id="GO:0006015">
    <property type="term" value="P:5-phosphoribose 1-diphosphate biosynthetic process"/>
    <property type="evidence" value="ECO:0007669"/>
    <property type="project" value="TreeGrafter"/>
</dbReference>
<evidence type="ECO:0000256" key="7">
    <source>
        <dbReference type="ARBA" id="ARBA00022840"/>
    </source>
</evidence>
<evidence type="ECO:0000256" key="4">
    <source>
        <dbReference type="ARBA" id="ARBA00022727"/>
    </source>
</evidence>
<feature type="domain" description="Ribose-phosphate pyrophosphokinase N-terminal" evidence="10">
    <location>
        <begin position="5"/>
        <end position="118"/>
    </location>
</feature>
<evidence type="ECO:0000256" key="5">
    <source>
        <dbReference type="ARBA" id="ARBA00022741"/>
    </source>
</evidence>
<dbReference type="GO" id="GO:0016301">
    <property type="term" value="F:kinase activity"/>
    <property type="evidence" value="ECO:0007669"/>
    <property type="project" value="UniProtKB-KW"/>
</dbReference>
<organism evidence="11 12">
    <name type="scientific">Streptomyces humidus</name>
    <dbReference type="NCBI Taxonomy" id="52259"/>
    <lineage>
        <taxon>Bacteria</taxon>
        <taxon>Bacillati</taxon>
        <taxon>Actinomycetota</taxon>
        <taxon>Actinomycetes</taxon>
        <taxon>Kitasatosporales</taxon>
        <taxon>Streptomycetaceae</taxon>
        <taxon>Streptomyces</taxon>
    </lineage>
</organism>
<dbReference type="InterPro" id="IPR000836">
    <property type="entry name" value="PRTase_dom"/>
</dbReference>
<evidence type="ECO:0000313" key="12">
    <source>
        <dbReference type="Proteomes" id="UP000606194"/>
    </source>
</evidence>
<keyword evidence="5" id="KW-0547">Nucleotide-binding</keyword>
<keyword evidence="7" id="KW-0067">ATP-binding</keyword>
<keyword evidence="4" id="KW-0545">Nucleotide biosynthesis</keyword>
<evidence type="ECO:0000259" key="10">
    <source>
        <dbReference type="Pfam" id="PF13793"/>
    </source>
</evidence>
<keyword evidence="3" id="KW-0479">Metal-binding</keyword>
<dbReference type="Proteomes" id="UP000606194">
    <property type="component" value="Unassembled WGS sequence"/>
</dbReference>
<dbReference type="EC" id="2.7.6.1" evidence="1"/>
<keyword evidence="12" id="KW-1185">Reference proteome</keyword>
<reference evidence="11" key="1">
    <citation type="journal article" date="2014" name="Int. J. Syst. Evol. Microbiol.">
        <title>Complete genome sequence of Corynebacterium casei LMG S-19264T (=DSM 44701T), isolated from a smear-ripened cheese.</title>
        <authorList>
            <consortium name="US DOE Joint Genome Institute (JGI-PGF)"/>
            <person name="Walter F."/>
            <person name="Albersmeier A."/>
            <person name="Kalinowski J."/>
            <person name="Ruckert C."/>
        </authorList>
    </citation>
    <scope>NUCLEOTIDE SEQUENCE</scope>
    <source>
        <strain evidence="11">JCM 4386</strain>
    </source>
</reference>
<proteinExistence type="predicted"/>
<protein>
    <recommendedName>
        <fullName evidence="1">ribose-phosphate diphosphokinase</fullName>
        <ecNumber evidence="1">2.7.6.1</ecNumber>
    </recommendedName>
</protein>
<dbReference type="Pfam" id="PF13793">
    <property type="entry name" value="Pribosyltran_N"/>
    <property type="match status" value="1"/>
</dbReference>
<dbReference type="GO" id="GO:0005524">
    <property type="term" value="F:ATP binding"/>
    <property type="evidence" value="ECO:0007669"/>
    <property type="project" value="UniProtKB-KW"/>
</dbReference>
<dbReference type="FunFam" id="3.40.50.2020:FF:000007">
    <property type="entry name" value="Ribose-phosphate pyrophosphokinase"/>
    <property type="match status" value="1"/>
</dbReference>
<evidence type="ECO:0000256" key="2">
    <source>
        <dbReference type="ARBA" id="ARBA00022679"/>
    </source>
</evidence>
<gene>
    <name evidence="11" type="ORF">GCM10010269_47040</name>
</gene>
<dbReference type="EMBL" id="BMTL01000020">
    <property type="protein sequence ID" value="GGS02745.1"/>
    <property type="molecule type" value="Genomic_DNA"/>
</dbReference>
<accession>A0A918FYY3</accession>
<dbReference type="GO" id="GO:0000287">
    <property type="term" value="F:magnesium ion binding"/>
    <property type="evidence" value="ECO:0007669"/>
    <property type="project" value="InterPro"/>
</dbReference>
<dbReference type="SUPFAM" id="SSF53271">
    <property type="entry name" value="PRTase-like"/>
    <property type="match status" value="1"/>
</dbReference>
<reference evidence="11" key="2">
    <citation type="submission" date="2020-09" db="EMBL/GenBank/DDBJ databases">
        <authorList>
            <person name="Sun Q."/>
            <person name="Ohkuma M."/>
        </authorList>
    </citation>
    <scope>NUCLEOTIDE SEQUENCE</scope>
    <source>
        <strain evidence="11">JCM 4386</strain>
    </source>
</reference>
<dbReference type="InterPro" id="IPR005946">
    <property type="entry name" value="Rib-P_diPkinase"/>
</dbReference>
<dbReference type="GO" id="GO:0004749">
    <property type="term" value="F:ribose phosphate diphosphokinase activity"/>
    <property type="evidence" value="ECO:0007669"/>
    <property type="project" value="UniProtKB-EC"/>
</dbReference>
<name>A0A918FYY3_9ACTN</name>
<dbReference type="Pfam" id="PF14572">
    <property type="entry name" value="Pribosyl_synth"/>
    <property type="match status" value="1"/>
</dbReference>
<evidence type="ECO:0000256" key="6">
    <source>
        <dbReference type="ARBA" id="ARBA00022777"/>
    </source>
</evidence>
<comment type="caution">
    <text evidence="11">The sequence shown here is derived from an EMBL/GenBank/DDBJ whole genome shotgun (WGS) entry which is preliminary data.</text>
</comment>
<comment type="catalytic activity">
    <reaction evidence="9">
        <text>D-ribose 5-phosphate + ATP = 5-phospho-alpha-D-ribose 1-diphosphate + AMP + H(+)</text>
        <dbReference type="Rhea" id="RHEA:15609"/>
        <dbReference type="ChEBI" id="CHEBI:15378"/>
        <dbReference type="ChEBI" id="CHEBI:30616"/>
        <dbReference type="ChEBI" id="CHEBI:58017"/>
        <dbReference type="ChEBI" id="CHEBI:78346"/>
        <dbReference type="ChEBI" id="CHEBI:456215"/>
        <dbReference type="EC" id="2.7.6.1"/>
    </reaction>
</comment>
<dbReference type="GO" id="GO:0002189">
    <property type="term" value="C:ribose phosphate diphosphokinase complex"/>
    <property type="evidence" value="ECO:0007669"/>
    <property type="project" value="TreeGrafter"/>
</dbReference>
<evidence type="ECO:0000256" key="9">
    <source>
        <dbReference type="ARBA" id="ARBA00049535"/>
    </source>
</evidence>
<dbReference type="PANTHER" id="PTHR10210:SF32">
    <property type="entry name" value="RIBOSE-PHOSPHATE PYROPHOSPHOKINASE 2"/>
    <property type="match status" value="1"/>
</dbReference>
<evidence type="ECO:0000256" key="1">
    <source>
        <dbReference type="ARBA" id="ARBA00013247"/>
    </source>
</evidence>